<accession>A0ACC2CNL8</accession>
<evidence type="ECO:0000313" key="2">
    <source>
        <dbReference type="Proteomes" id="UP001162992"/>
    </source>
</evidence>
<proteinExistence type="predicted"/>
<dbReference type="EMBL" id="CM055100">
    <property type="protein sequence ID" value="KAJ7543615.1"/>
    <property type="molecule type" value="Genomic_DNA"/>
</dbReference>
<reference evidence="2" key="1">
    <citation type="journal article" date="2024" name="Proc. Natl. Acad. Sci. U.S.A.">
        <title>Extraordinary preservation of gene collinearity over three hundred million years revealed in homosporous lycophytes.</title>
        <authorList>
            <person name="Li C."/>
            <person name="Wickell D."/>
            <person name="Kuo L.Y."/>
            <person name="Chen X."/>
            <person name="Nie B."/>
            <person name="Liao X."/>
            <person name="Peng D."/>
            <person name="Ji J."/>
            <person name="Jenkins J."/>
            <person name="Williams M."/>
            <person name="Shu S."/>
            <person name="Plott C."/>
            <person name="Barry K."/>
            <person name="Rajasekar S."/>
            <person name="Grimwood J."/>
            <person name="Han X."/>
            <person name="Sun S."/>
            <person name="Hou Z."/>
            <person name="He W."/>
            <person name="Dai G."/>
            <person name="Sun C."/>
            <person name="Schmutz J."/>
            <person name="Leebens-Mack J.H."/>
            <person name="Li F.W."/>
            <person name="Wang L."/>
        </authorList>
    </citation>
    <scope>NUCLEOTIDE SEQUENCE [LARGE SCALE GENOMIC DNA]</scope>
    <source>
        <strain evidence="2">cv. PW_Plant_1</strain>
    </source>
</reference>
<protein>
    <submittedName>
        <fullName evidence="1">Uncharacterized protein</fullName>
    </submittedName>
</protein>
<gene>
    <name evidence="1" type="ORF">O6H91_09G045100</name>
</gene>
<comment type="caution">
    <text evidence="1">The sequence shown here is derived from an EMBL/GenBank/DDBJ whole genome shotgun (WGS) entry which is preliminary data.</text>
</comment>
<sequence length="160" mass="17649">MARSSGGGGGSMAAIAIAHVDNEVRRVKVGVGVLVVRGSLVLVGRRRSSLGHGTYALPGGHLDFGESWEDCAIREVKEETGLSICNCTFAYVTNTIMMNDIRPSHYITIFMRSEISHPNDEPKNLEPEKCDGWEWIEWPHVPEPIFEPLETLIVSGFNIL</sequence>
<keyword evidence="2" id="KW-1185">Reference proteome</keyword>
<name>A0ACC2CNL8_DIPCM</name>
<organism evidence="1 2">
    <name type="scientific">Diphasiastrum complanatum</name>
    <name type="common">Issler's clubmoss</name>
    <name type="synonym">Lycopodium complanatum</name>
    <dbReference type="NCBI Taxonomy" id="34168"/>
    <lineage>
        <taxon>Eukaryota</taxon>
        <taxon>Viridiplantae</taxon>
        <taxon>Streptophyta</taxon>
        <taxon>Embryophyta</taxon>
        <taxon>Tracheophyta</taxon>
        <taxon>Lycopodiopsida</taxon>
        <taxon>Lycopodiales</taxon>
        <taxon>Lycopodiaceae</taxon>
        <taxon>Lycopodioideae</taxon>
        <taxon>Diphasiastrum</taxon>
    </lineage>
</organism>
<dbReference type="Proteomes" id="UP001162992">
    <property type="component" value="Chromosome 9"/>
</dbReference>
<evidence type="ECO:0000313" key="1">
    <source>
        <dbReference type="EMBL" id="KAJ7543615.1"/>
    </source>
</evidence>